<evidence type="ECO:0000313" key="1">
    <source>
        <dbReference type="EMBL" id="CAA9562714.1"/>
    </source>
</evidence>
<gene>
    <name evidence="1" type="ORF">AVDCRST_MAG18-1222</name>
</gene>
<dbReference type="AlphaFoldDB" id="A0A6J4UXG3"/>
<feature type="non-terminal residue" evidence="1">
    <location>
        <position position="1"/>
    </location>
</feature>
<sequence>ERLCATRRAMSATAPRRRIRPAQRLGCRQHPHAGGGQPHHCYDKYRGRLELQTPRCSSLPARGAVCRRRAGERGYRGGRWCCGERVQKHPRWREERARAERMGDARARPVALL</sequence>
<name>A0A6J4UXG3_9BACT</name>
<reference evidence="1" key="1">
    <citation type="submission" date="2020-02" db="EMBL/GenBank/DDBJ databases">
        <authorList>
            <person name="Meier V. D."/>
        </authorList>
    </citation>
    <scope>NUCLEOTIDE SEQUENCE</scope>
    <source>
        <strain evidence="1">AVDCRST_MAG18</strain>
    </source>
</reference>
<protein>
    <submittedName>
        <fullName evidence="1">Carboxyvinyl-carboxyphosphonate phosphorylmutase</fullName>
    </submittedName>
</protein>
<organism evidence="1">
    <name type="scientific">uncultured Thermomicrobiales bacterium</name>
    <dbReference type="NCBI Taxonomy" id="1645740"/>
    <lineage>
        <taxon>Bacteria</taxon>
        <taxon>Pseudomonadati</taxon>
        <taxon>Thermomicrobiota</taxon>
        <taxon>Thermomicrobia</taxon>
        <taxon>Thermomicrobiales</taxon>
        <taxon>environmental samples</taxon>
    </lineage>
</organism>
<feature type="non-terminal residue" evidence="1">
    <location>
        <position position="113"/>
    </location>
</feature>
<dbReference type="EMBL" id="CADCWN010000095">
    <property type="protein sequence ID" value="CAA9562714.1"/>
    <property type="molecule type" value="Genomic_DNA"/>
</dbReference>
<proteinExistence type="predicted"/>
<accession>A0A6J4UXG3</accession>